<reference evidence="2 3" key="1">
    <citation type="submission" date="2015-06" db="EMBL/GenBank/DDBJ databases">
        <title>Draft genome sequence of an Antarctic Pseudomonas sp. strain KG01 with full potential for biotechnological applications.</title>
        <authorList>
            <person name="Pavlov M.S."/>
            <person name="Lira F."/>
            <person name="Martinez J.L."/>
            <person name="Marshall S.H."/>
        </authorList>
    </citation>
    <scope>NUCLEOTIDE SEQUENCE [LARGE SCALE GENOMIC DNA]</scope>
    <source>
        <strain evidence="2 3">KG01</strain>
    </source>
</reference>
<protein>
    <submittedName>
        <fullName evidence="2">Lipoprotein</fullName>
    </submittedName>
</protein>
<dbReference type="AlphaFoldDB" id="A0A0J8FWS1"/>
<name>A0A0J8FWS1_9PSED</name>
<feature type="chain" id="PRO_5005298133" evidence="1">
    <location>
        <begin position="20"/>
        <end position="308"/>
    </location>
</feature>
<dbReference type="SUPFAM" id="SSF110849">
    <property type="entry name" value="ParB/Sulfiredoxin"/>
    <property type="match status" value="1"/>
</dbReference>
<dbReference type="InterPro" id="IPR014956">
    <property type="entry name" value="ParBc_2"/>
</dbReference>
<keyword evidence="3" id="KW-1185">Reference proteome</keyword>
<dbReference type="PATRIC" id="fig|1674920.3.peg.1071"/>
<dbReference type="EMBL" id="LFMW01000010">
    <property type="protein sequence ID" value="KMT54615.1"/>
    <property type="molecule type" value="Genomic_DNA"/>
</dbReference>
<dbReference type="CDD" id="cd16390">
    <property type="entry name" value="ParB_N_Srx_like"/>
    <property type="match status" value="1"/>
</dbReference>
<comment type="caution">
    <text evidence="2">The sequence shown here is derived from an EMBL/GenBank/DDBJ whole genome shotgun (WGS) entry which is preliminary data.</text>
</comment>
<dbReference type="RefSeq" id="WP_048725824.1">
    <property type="nucleotide sequence ID" value="NZ_JBJGXJ010000015.1"/>
</dbReference>
<proteinExistence type="predicted"/>
<dbReference type="InterPro" id="IPR036086">
    <property type="entry name" value="ParB/Sulfiredoxin_sf"/>
</dbReference>
<dbReference type="Proteomes" id="UP000037551">
    <property type="component" value="Unassembled WGS sequence"/>
</dbReference>
<accession>A0A0J8FWS1</accession>
<keyword evidence="2" id="KW-0449">Lipoprotein</keyword>
<evidence type="ECO:0000256" key="1">
    <source>
        <dbReference type="SAM" id="SignalP"/>
    </source>
</evidence>
<sequence length="308" mass="34275">MRLHSWLSAILLCAFTAHAQAFTAPKPGQVIEVTLEQLHPTQAVVGFDEIHYSLGLFAESPAKVFDEYCETNGQGDAGKVDKHADLHNPASFTCQSPVGTHPEEMKTVIVGPGGQLYLTDGHHSFTTLWEQPGAGPQLKMWVRVTDDFSNSPDLATFWQRMEQGHKVWLKDNQGRRIRPAQLPAHLGFNSLQDDTLRSLVYFTRKAAYGKPDSAGVVPEFLEFYWGSWLRTQLDLGAFNLHKKKGYKDAIEAVAQRMVSLSPDAPVGDSGFTAHQLGGFTAIDQKALKKTFDNKVPYVIDYRKSPHPL</sequence>
<dbReference type="Pfam" id="PF08857">
    <property type="entry name" value="ParBc_2"/>
    <property type="match status" value="1"/>
</dbReference>
<gene>
    <name evidence="2" type="ORF">ACR52_15750</name>
</gene>
<dbReference type="OrthoDB" id="323572at2"/>
<evidence type="ECO:0000313" key="2">
    <source>
        <dbReference type="EMBL" id="KMT54615.1"/>
    </source>
</evidence>
<organism evidence="2 3">
    <name type="scientific">Pseudomonas fildesensis</name>
    <dbReference type="NCBI Taxonomy" id="1674920"/>
    <lineage>
        <taxon>Bacteria</taxon>
        <taxon>Pseudomonadati</taxon>
        <taxon>Pseudomonadota</taxon>
        <taxon>Gammaproteobacteria</taxon>
        <taxon>Pseudomonadales</taxon>
        <taxon>Pseudomonadaceae</taxon>
        <taxon>Pseudomonas</taxon>
    </lineage>
</organism>
<dbReference type="STRING" id="1674920.ACR52_15750"/>
<evidence type="ECO:0000313" key="3">
    <source>
        <dbReference type="Proteomes" id="UP000037551"/>
    </source>
</evidence>
<dbReference type="Gene3D" id="3.90.1530.10">
    <property type="entry name" value="Conserved hypothetical protein from pyrococcus furiosus pfu- 392566-001, ParB domain"/>
    <property type="match status" value="1"/>
</dbReference>
<keyword evidence="1" id="KW-0732">Signal</keyword>
<feature type="signal peptide" evidence="1">
    <location>
        <begin position="1"/>
        <end position="19"/>
    </location>
</feature>